<proteinExistence type="predicted"/>
<name>A0A5R8WHR7_9BACT</name>
<dbReference type="AlphaFoldDB" id="A0A5R8WHR7"/>
<comment type="caution">
    <text evidence="1">The sequence shown here is derived from an EMBL/GenBank/DDBJ whole genome shotgun (WGS) entry which is preliminary data.</text>
</comment>
<evidence type="ECO:0000313" key="1">
    <source>
        <dbReference type="EMBL" id="TLM87915.1"/>
    </source>
</evidence>
<organism evidence="1 2">
    <name type="scientific">Hymenobacter jeollabukensis</name>
    <dbReference type="NCBI Taxonomy" id="2025313"/>
    <lineage>
        <taxon>Bacteria</taxon>
        <taxon>Pseudomonadati</taxon>
        <taxon>Bacteroidota</taxon>
        <taxon>Cytophagia</taxon>
        <taxon>Cytophagales</taxon>
        <taxon>Hymenobacteraceae</taxon>
        <taxon>Hymenobacter</taxon>
    </lineage>
</organism>
<protein>
    <recommendedName>
        <fullName evidence="3">STAS/SEC14 domain-containing protein</fullName>
    </recommendedName>
</protein>
<dbReference type="RefSeq" id="WP_138082334.1">
    <property type="nucleotide sequence ID" value="NZ_VAJM01000020.1"/>
</dbReference>
<sequence>MLKLYETNHLRISYEPRLRLLEVQWLSDAATPAEFREGYWQALLLAERHQTRAWLSDFRTVPTPPEAEIQWLAQQWYPRYVRLKLDKVAIIKPLSASAQQALARIVQLADEAGHTNRPDAHYFDDPADARAWIERPFTKGQLPPAG</sequence>
<evidence type="ECO:0000313" key="2">
    <source>
        <dbReference type="Proteomes" id="UP000305517"/>
    </source>
</evidence>
<reference evidence="1 2" key="1">
    <citation type="submission" date="2019-05" db="EMBL/GenBank/DDBJ databases">
        <title>Hymenobacter edaphi sp. nov., isolated from abandoned arsenic-contaminated farmland soil.</title>
        <authorList>
            <person name="Nie L."/>
        </authorList>
    </citation>
    <scope>NUCLEOTIDE SEQUENCE [LARGE SCALE GENOMIC DNA]</scope>
    <source>
        <strain evidence="1 2">1-3-3-8</strain>
    </source>
</reference>
<evidence type="ECO:0008006" key="3">
    <source>
        <dbReference type="Google" id="ProtNLM"/>
    </source>
</evidence>
<dbReference type="EMBL" id="VAJM01000020">
    <property type="protein sequence ID" value="TLM87915.1"/>
    <property type="molecule type" value="Genomic_DNA"/>
</dbReference>
<dbReference type="Proteomes" id="UP000305517">
    <property type="component" value="Unassembled WGS sequence"/>
</dbReference>
<keyword evidence="2" id="KW-1185">Reference proteome</keyword>
<gene>
    <name evidence="1" type="ORF">FDY95_25060</name>
</gene>
<accession>A0A5R8WHR7</accession>
<dbReference type="OrthoDB" id="893334at2"/>